<dbReference type="InterPro" id="IPR004474">
    <property type="entry name" value="LytR_CpsA_psr"/>
</dbReference>
<keyword evidence="3" id="KW-0472">Membrane</keyword>
<keyword evidence="6" id="KW-1185">Reference proteome</keyword>
<dbReference type="RefSeq" id="WP_188683657.1">
    <property type="nucleotide sequence ID" value="NZ_BMIS01000004.1"/>
</dbReference>
<dbReference type="PANTHER" id="PTHR33392">
    <property type="entry name" value="POLYISOPRENYL-TEICHOIC ACID--PEPTIDOGLYCAN TEICHOIC ACID TRANSFERASE TAGU"/>
    <property type="match status" value="1"/>
</dbReference>
<organism evidence="5 6">
    <name type="scientific">Nesterenkonia cremea</name>
    <dbReference type="NCBI Taxonomy" id="1882340"/>
    <lineage>
        <taxon>Bacteria</taxon>
        <taxon>Bacillati</taxon>
        <taxon>Actinomycetota</taxon>
        <taxon>Actinomycetes</taxon>
        <taxon>Micrococcales</taxon>
        <taxon>Micrococcaceae</taxon>
        <taxon>Nesterenkonia</taxon>
    </lineage>
</organism>
<dbReference type="Proteomes" id="UP000633136">
    <property type="component" value="Unassembled WGS sequence"/>
</dbReference>
<dbReference type="NCBIfam" id="TIGR00350">
    <property type="entry name" value="lytR_cpsA_psr"/>
    <property type="match status" value="1"/>
</dbReference>
<dbReference type="InterPro" id="IPR050922">
    <property type="entry name" value="LytR/CpsA/Psr_CW_biosynth"/>
</dbReference>
<dbReference type="AlphaFoldDB" id="A0A917APM1"/>
<dbReference type="EMBL" id="BMIS01000004">
    <property type="protein sequence ID" value="GGE66027.1"/>
    <property type="molecule type" value="Genomic_DNA"/>
</dbReference>
<protein>
    <submittedName>
        <fullName evidence="5">Transcriptional regulator</fullName>
    </submittedName>
</protein>
<dbReference type="Gene3D" id="3.40.630.190">
    <property type="entry name" value="LCP protein"/>
    <property type="match status" value="1"/>
</dbReference>
<accession>A0A917APM1</accession>
<dbReference type="Pfam" id="PF03816">
    <property type="entry name" value="LytR_cpsA_psr"/>
    <property type="match status" value="1"/>
</dbReference>
<evidence type="ECO:0000256" key="3">
    <source>
        <dbReference type="SAM" id="Phobius"/>
    </source>
</evidence>
<evidence type="ECO:0000256" key="2">
    <source>
        <dbReference type="SAM" id="MobiDB-lite"/>
    </source>
</evidence>
<feature type="domain" description="Cell envelope-related transcriptional attenuator" evidence="4">
    <location>
        <begin position="123"/>
        <end position="266"/>
    </location>
</feature>
<comment type="similarity">
    <text evidence="1">Belongs to the LytR/CpsA/Psr (LCP) family.</text>
</comment>
<evidence type="ECO:0000259" key="4">
    <source>
        <dbReference type="Pfam" id="PF03816"/>
    </source>
</evidence>
<reference evidence="5" key="1">
    <citation type="journal article" date="2014" name="Int. J. Syst. Evol. Microbiol.">
        <title>Complete genome sequence of Corynebacterium casei LMG S-19264T (=DSM 44701T), isolated from a smear-ripened cheese.</title>
        <authorList>
            <consortium name="US DOE Joint Genome Institute (JGI-PGF)"/>
            <person name="Walter F."/>
            <person name="Albersmeier A."/>
            <person name="Kalinowski J."/>
            <person name="Ruckert C."/>
        </authorList>
    </citation>
    <scope>NUCLEOTIDE SEQUENCE</scope>
    <source>
        <strain evidence="5">CGMCC 1.15388</strain>
    </source>
</reference>
<sequence>MTQDLFAQDDDAPETEAAPRNRWRRRVMFVLSGAAVLLLGGLALSFFYLNSLAGSYEESVQTFDETFPDDADRPDRPERVETDDDGDETVVEDESLNLLLIGSDEGGGSGPEEDLPMVPNAGRADTMMLVHVPHERDSIQVMSILRDTWVEVPGHGEHKINAAFSLGGVPLAVETMESLFEVPIDHVAAMDMIGFQNLVGTLGGVAVDSPVSFTSKDGYTYAEGTQHMQPEEALSFVRERDAFDEVGDNQRTANQQAFIGGVLNEVLQPSTFSSPAQVHDLVEDFAPHMTVDPELADPGNVASLGWEMRNIRGGDIDMFTLPHGGLGETAGQAVIWQDEQAIEEASEALQDGSFGDYATQN</sequence>
<gene>
    <name evidence="5" type="ORF">GCM10011401_11610</name>
</gene>
<dbReference type="PANTHER" id="PTHR33392:SF6">
    <property type="entry name" value="POLYISOPRENYL-TEICHOIC ACID--PEPTIDOGLYCAN TEICHOIC ACID TRANSFERASE TAGU"/>
    <property type="match status" value="1"/>
</dbReference>
<feature type="compositionally biased region" description="Basic and acidic residues" evidence="2">
    <location>
        <begin position="70"/>
        <end position="80"/>
    </location>
</feature>
<keyword evidence="3" id="KW-0812">Transmembrane</keyword>
<feature type="transmembrane region" description="Helical" evidence="3">
    <location>
        <begin position="27"/>
        <end position="49"/>
    </location>
</feature>
<feature type="region of interest" description="Disordered" evidence="2">
    <location>
        <begin position="64"/>
        <end position="88"/>
    </location>
</feature>
<proteinExistence type="inferred from homology"/>
<evidence type="ECO:0000313" key="5">
    <source>
        <dbReference type="EMBL" id="GGE66027.1"/>
    </source>
</evidence>
<comment type="caution">
    <text evidence="5">The sequence shown here is derived from an EMBL/GenBank/DDBJ whole genome shotgun (WGS) entry which is preliminary data.</text>
</comment>
<keyword evidence="3" id="KW-1133">Transmembrane helix</keyword>
<reference evidence="5" key="2">
    <citation type="submission" date="2020-09" db="EMBL/GenBank/DDBJ databases">
        <authorList>
            <person name="Sun Q."/>
            <person name="Zhou Y."/>
        </authorList>
    </citation>
    <scope>NUCLEOTIDE SEQUENCE</scope>
    <source>
        <strain evidence="5">CGMCC 1.15388</strain>
    </source>
</reference>
<evidence type="ECO:0000256" key="1">
    <source>
        <dbReference type="ARBA" id="ARBA00006068"/>
    </source>
</evidence>
<evidence type="ECO:0000313" key="6">
    <source>
        <dbReference type="Proteomes" id="UP000633136"/>
    </source>
</evidence>
<name>A0A917APM1_9MICC</name>